<sequence length="98" mass="10528">MPGEVIGGNATNGLREEKWADFEAGIAGWPEWDLPRRQVLLASVQPGFGLEEGANIGCQGVRLEKGPTRGSGSRMARIRNVRKGLTAACWRGALHGTE</sequence>
<keyword evidence="2" id="KW-1185">Reference proteome</keyword>
<protein>
    <submittedName>
        <fullName evidence="1">Uncharacterized protein</fullName>
    </submittedName>
</protein>
<accession>A0A5P1FS07</accession>
<gene>
    <name evidence="1" type="ORF">A4U43_C01F15220</name>
</gene>
<name>A0A5P1FS07_ASPOF</name>
<dbReference type="AlphaFoldDB" id="A0A5P1FS07"/>
<dbReference type="Proteomes" id="UP000243459">
    <property type="component" value="Chromosome 1"/>
</dbReference>
<reference evidence="2" key="1">
    <citation type="journal article" date="2017" name="Nat. Commun.">
        <title>The asparagus genome sheds light on the origin and evolution of a young Y chromosome.</title>
        <authorList>
            <person name="Harkess A."/>
            <person name="Zhou J."/>
            <person name="Xu C."/>
            <person name="Bowers J.E."/>
            <person name="Van der Hulst R."/>
            <person name="Ayyampalayam S."/>
            <person name="Mercati F."/>
            <person name="Riccardi P."/>
            <person name="McKain M.R."/>
            <person name="Kakrana A."/>
            <person name="Tang H."/>
            <person name="Ray J."/>
            <person name="Groenendijk J."/>
            <person name="Arikit S."/>
            <person name="Mathioni S.M."/>
            <person name="Nakano M."/>
            <person name="Shan H."/>
            <person name="Telgmann-Rauber A."/>
            <person name="Kanno A."/>
            <person name="Yue Z."/>
            <person name="Chen H."/>
            <person name="Li W."/>
            <person name="Chen Y."/>
            <person name="Xu X."/>
            <person name="Zhang Y."/>
            <person name="Luo S."/>
            <person name="Chen H."/>
            <person name="Gao J."/>
            <person name="Mao Z."/>
            <person name="Pires J.C."/>
            <person name="Luo M."/>
            <person name="Kudrna D."/>
            <person name="Wing R.A."/>
            <person name="Meyers B.C."/>
            <person name="Yi K."/>
            <person name="Kong H."/>
            <person name="Lavrijsen P."/>
            <person name="Sunseri F."/>
            <person name="Falavigna A."/>
            <person name="Ye Y."/>
            <person name="Leebens-Mack J.H."/>
            <person name="Chen G."/>
        </authorList>
    </citation>
    <scope>NUCLEOTIDE SEQUENCE [LARGE SCALE GENOMIC DNA]</scope>
    <source>
        <strain evidence="2">cv. DH0086</strain>
    </source>
</reference>
<proteinExistence type="predicted"/>
<evidence type="ECO:0000313" key="1">
    <source>
        <dbReference type="EMBL" id="ONK80217.1"/>
    </source>
</evidence>
<organism evidence="1 2">
    <name type="scientific">Asparagus officinalis</name>
    <name type="common">Garden asparagus</name>
    <dbReference type="NCBI Taxonomy" id="4686"/>
    <lineage>
        <taxon>Eukaryota</taxon>
        <taxon>Viridiplantae</taxon>
        <taxon>Streptophyta</taxon>
        <taxon>Embryophyta</taxon>
        <taxon>Tracheophyta</taxon>
        <taxon>Spermatophyta</taxon>
        <taxon>Magnoliopsida</taxon>
        <taxon>Liliopsida</taxon>
        <taxon>Asparagales</taxon>
        <taxon>Asparagaceae</taxon>
        <taxon>Asparagoideae</taxon>
        <taxon>Asparagus</taxon>
    </lineage>
</organism>
<dbReference type="Gramene" id="ONK80217">
    <property type="protein sequence ID" value="ONK80217"/>
    <property type="gene ID" value="A4U43_C01F15220"/>
</dbReference>
<dbReference type="EMBL" id="CM007381">
    <property type="protein sequence ID" value="ONK80217.1"/>
    <property type="molecule type" value="Genomic_DNA"/>
</dbReference>
<evidence type="ECO:0000313" key="2">
    <source>
        <dbReference type="Proteomes" id="UP000243459"/>
    </source>
</evidence>